<dbReference type="OrthoDB" id="9805682at2"/>
<keyword evidence="4 7" id="KW-0812">Transmembrane</keyword>
<dbReference type="InterPro" id="IPR042094">
    <property type="entry name" value="T2SS_GspF_sf"/>
</dbReference>
<feature type="transmembrane region" description="Helical" evidence="7">
    <location>
        <begin position="169"/>
        <end position="197"/>
    </location>
</feature>
<evidence type="ECO:0000259" key="8">
    <source>
        <dbReference type="Pfam" id="PF00482"/>
    </source>
</evidence>
<gene>
    <name evidence="9" type="ORF">RU87_GL000053</name>
</gene>
<protein>
    <submittedName>
        <fullName evidence="9">Bacterial type II secretion system protein F domain protein</fullName>
    </submittedName>
</protein>
<dbReference type="Pfam" id="PF00482">
    <property type="entry name" value="T2SSF"/>
    <property type="match status" value="2"/>
</dbReference>
<evidence type="ECO:0000313" key="9">
    <source>
        <dbReference type="EMBL" id="PCS08230.1"/>
    </source>
</evidence>
<evidence type="ECO:0000256" key="1">
    <source>
        <dbReference type="ARBA" id="ARBA00004651"/>
    </source>
</evidence>
<sequence length="403" mass="44580">MATYIYEGINAQGIKKKGTIRAHSELDAQELIKKKQVKPLYINAQQETVANREIKFFNKVSTKLLVAYLQQFSILISSGVTVLQASEMLVEQEKNKNLKSALTKVSAGIQGGRALSEMYQDMPEVFPVMLTAVIQASEKAGTLETTLKQMAGYYERLQKSRASLKTAMIYPLMMILFAIGVAIFMLVSIVPMFVNMFEDLGATLPLLTKMCLSFSKFLTSKGFFLLGGMIVIVIGFQIAKHQIKALRQFLDTWKLKVPIIGELNLKGELSIGLSTMSSLLSSSVPIVETLEMSQKAVTNVIIKELFNRGRITIEEGGKLSQVFASHLVPNMTTSMIVVGENTGQLDTMLVKLASIYEDEVAELTVRLRTVLEPLIIILICIVVGVIVMAIMLPMFSMFEAIQG</sequence>
<dbReference type="Proteomes" id="UP000242246">
    <property type="component" value="Unassembled WGS sequence"/>
</dbReference>
<dbReference type="PRINTS" id="PR00812">
    <property type="entry name" value="BCTERIALGSPF"/>
</dbReference>
<comment type="similarity">
    <text evidence="2">Belongs to the GSP F family.</text>
</comment>
<organism evidence="9 10">
    <name type="scientific">Pseudolactococcus plantarum</name>
    <dbReference type="NCBI Taxonomy" id="1365"/>
    <lineage>
        <taxon>Bacteria</taxon>
        <taxon>Bacillati</taxon>
        <taxon>Bacillota</taxon>
        <taxon>Bacilli</taxon>
        <taxon>Lactobacillales</taxon>
        <taxon>Streptococcaceae</taxon>
        <taxon>Pseudolactococcus</taxon>
    </lineage>
</organism>
<keyword evidence="10" id="KW-1185">Reference proteome</keyword>
<keyword evidence="6 7" id="KW-0472">Membrane</keyword>
<evidence type="ECO:0000256" key="7">
    <source>
        <dbReference type="SAM" id="Phobius"/>
    </source>
</evidence>
<dbReference type="RefSeq" id="WP_068159913.1">
    <property type="nucleotide sequence ID" value="NZ_JXJX01000001.1"/>
</dbReference>
<evidence type="ECO:0000256" key="5">
    <source>
        <dbReference type="ARBA" id="ARBA00022989"/>
    </source>
</evidence>
<reference evidence="9 10" key="1">
    <citation type="submission" date="2014-12" db="EMBL/GenBank/DDBJ databases">
        <title>Draft genome sequences of 10 type strains of Lactococcus.</title>
        <authorList>
            <person name="Sun Z."/>
            <person name="Zhong Z."/>
            <person name="Liu W."/>
            <person name="Zhang W."/>
            <person name="Zhang H."/>
        </authorList>
    </citation>
    <scope>NUCLEOTIDE SEQUENCE [LARGE SCALE GENOMIC DNA]</scope>
    <source>
        <strain evidence="9 10">DSM 20686</strain>
    </source>
</reference>
<evidence type="ECO:0000256" key="6">
    <source>
        <dbReference type="ARBA" id="ARBA00023136"/>
    </source>
</evidence>
<dbReference type="GO" id="GO:0005886">
    <property type="term" value="C:plasma membrane"/>
    <property type="evidence" value="ECO:0007669"/>
    <property type="project" value="UniProtKB-SubCell"/>
</dbReference>
<evidence type="ECO:0000313" key="10">
    <source>
        <dbReference type="Proteomes" id="UP000242246"/>
    </source>
</evidence>
<evidence type="ECO:0000256" key="2">
    <source>
        <dbReference type="ARBA" id="ARBA00005745"/>
    </source>
</evidence>
<feature type="domain" description="Type II secretion system protein GspF" evidence="8">
    <location>
        <begin position="273"/>
        <end position="393"/>
    </location>
</feature>
<comment type="subcellular location">
    <subcellularLocation>
        <location evidence="1">Cell membrane</location>
        <topology evidence="1">Multi-pass membrane protein</topology>
    </subcellularLocation>
</comment>
<dbReference type="EMBL" id="JXJX01000001">
    <property type="protein sequence ID" value="PCS08230.1"/>
    <property type="molecule type" value="Genomic_DNA"/>
</dbReference>
<keyword evidence="5 7" id="KW-1133">Transmembrane helix</keyword>
<feature type="domain" description="Type II secretion system protein GspF" evidence="8">
    <location>
        <begin position="68"/>
        <end position="191"/>
    </location>
</feature>
<evidence type="ECO:0000256" key="4">
    <source>
        <dbReference type="ARBA" id="ARBA00022692"/>
    </source>
</evidence>
<keyword evidence="3" id="KW-1003">Cell membrane</keyword>
<dbReference type="PANTHER" id="PTHR30012:SF0">
    <property type="entry name" value="TYPE II SECRETION SYSTEM PROTEIN F-RELATED"/>
    <property type="match status" value="1"/>
</dbReference>
<proteinExistence type="inferred from homology"/>
<name>A0A2A5S448_9LACT</name>
<dbReference type="InterPro" id="IPR003004">
    <property type="entry name" value="GspF/PilC"/>
</dbReference>
<feature type="transmembrane region" description="Helical" evidence="7">
    <location>
        <begin position="217"/>
        <end position="239"/>
    </location>
</feature>
<dbReference type="AlphaFoldDB" id="A0A2A5S448"/>
<evidence type="ECO:0000256" key="3">
    <source>
        <dbReference type="ARBA" id="ARBA00022475"/>
    </source>
</evidence>
<dbReference type="PANTHER" id="PTHR30012">
    <property type="entry name" value="GENERAL SECRETION PATHWAY PROTEIN"/>
    <property type="match status" value="1"/>
</dbReference>
<feature type="transmembrane region" description="Helical" evidence="7">
    <location>
        <begin position="374"/>
        <end position="395"/>
    </location>
</feature>
<dbReference type="STRING" id="1348632.GCA_001591745_00167"/>
<dbReference type="InterPro" id="IPR018076">
    <property type="entry name" value="T2SS_GspF_dom"/>
</dbReference>
<accession>A0A2A5S448</accession>
<dbReference type="Gene3D" id="1.20.81.30">
    <property type="entry name" value="Type II secretion system (T2SS), domain F"/>
    <property type="match status" value="2"/>
</dbReference>
<comment type="caution">
    <text evidence="9">The sequence shown here is derived from an EMBL/GenBank/DDBJ whole genome shotgun (WGS) entry which is preliminary data.</text>
</comment>